<feature type="domain" description="N-acetyltransferase" evidence="1">
    <location>
        <begin position="26"/>
        <end position="181"/>
    </location>
</feature>
<dbReference type="PANTHER" id="PTHR43792">
    <property type="entry name" value="GNAT FAMILY, PUTATIVE (AFU_ORTHOLOGUE AFUA_3G00765)-RELATED-RELATED"/>
    <property type="match status" value="1"/>
</dbReference>
<keyword evidence="2" id="KW-0808">Transferase</keyword>
<evidence type="ECO:0000313" key="2">
    <source>
        <dbReference type="EMBL" id="SFH25430.1"/>
    </source>
</evidence>
<protein>
    <submittedName>
        <fullName evidence="2">Protein N-acetyltransferase, RimJ/RimL family</fullName>
    </submittedName>
</protein>
<dbReference type="Proteomes" id="UP000183635">
    <property type="component" value="Unassembled WGS sequence"/>
</dbReference>
<dbReference type="GO" id="GO:0016747">
    <property type="term" value="F:acyltransferase activity, transferring groups other than amino-acyl groups"/>
    <property type="evidence" value="ECO:0007669"/>
    <property type="project" value="InterPro"/>
</dbReference>
<dbReference type="RefSeq" id="WP_074966376.1">
    <property type="nucleotide sequence ID" value="NZ_CBCRYP010000013.1"/>
</dbReference>
<dbReference type="AlphaFoldDB" id="A0A1I2YIK2"/>
<dbReference type="InterPro" id="IPR051531">
    <property type="entry name" value="N-acetyltransferase"/>
</dbReference>
<organism evidence="2 3">
    <name type="scientific">Paracoccus aminovorans</name>
    <dbReference type="NCBI Taxonomy" id="34004"/>
    <lineage>
        <taxon>Bacteria</taxon>
        <taxon>Pseudomonadati</taxon>
        <taxon>Pseudomonadota</taxon>
        <taxon>Alphaproteobacteria</taxon>
        <taxon>Rhodobacterales</taxon>
        <taxon>Paracoccaceae</taxon>
        <taxon>Paracoccus</taxon>
    </lineage>
</organism>
<dbReference type="PANTHER" id="PTHR43792:SF1">
    <property type="entry name" value="N-ACETYLTRANSFERASE DOMAIN-CONTAINING PROTEIN"/>
    <property type="match status" value="1"/>
</dbReference>
<dbReference type="Pfam" id="PF13302">
    <property type="entry name" value="Acetyltransf_3"/>
    <property type="match status" value="1"/>
</dbReference>
<reference evidence="2 3" key="1">
    <citation type="submission" date="2016-10" db="EMBL/GenBank/DDBJ databases">
        <authorList>
            <person name="de Groot N.N."/>
        </authorList>
    </citation>
    <scope>NUCLEOTIDE SEQUENCE [LARGE SCALE GENOMIC DNA]</scope>
    <source>
        <strain evidence="2 3">DSM 8537</strain>
    </source>
</reference>
<evidence type="ECO:0000313" key="3">
    <source>
        <dbReference type="Proteomes" id="UP000183635"/>
    </source>
</evidence>
<dbReference type="STRING" id="34004.SAMN04488021_10496"/>
<dbReference type="Gene3D" id="3.40.630.30">
    <property type="match status" value="1"/>
</dbReference>
<name>A0A1I2YIK2_9RHOB</name>
<dbReference type="InterPro" id="IPR016181">
    <property type="entry name" value="Acyl_CoA_acyltransferase"/>
</dbReference>
<dbReference type="OrthoDB" id="6293260at2"/>
<gene>
    <name evidence="2" type="ORF">SAMN04488021_10496</name>
</gene>
<sequence length="190" mass="20820">MALTATRPAAAHVQAATVPILRTGRLVLREPRFQDLDAVAGFMASPRAAFVGGTMTRHEAWRQMLNVFGHWQVRGYGYWTIEEAATGRIVGRSGVHYHEEEWPAPELGWQVFEGFEGLGYAQEAAVAARLQAARMGLDALISLVAPDNLRSRRLADRMGARVEGETVVMGKPVLIYRHPVVTDTAPEGSA</sequence>
<dbReference type="SUPFAM" id="SSF55729">
    <property type="entry name" value="Acyl-CoA N-acyltransferases (Nat)"/>
    <property type="match status" value="1"/>
</dbReference>
<dbReference type="InterPro" id="IPR000182">
    <property type="entry name" value="GNAT_dom"/>
</dbReference>
<proteinExistence type="predicted"/>
<keyword evidence="3" id="KW-1185">Reference proteome</keyword>
<accession>A0A1I2YIK2</accession>
<dbReference type="EMBL" id="FOPU01000004">
    <property type="protein sequence ID" value="SFH25430.1"/>
    <property type="molecule type" value="Genomic_DNA"/>
</dbReference>
<evidence type="ECO:0000259" key="1">
    <source>
        <dbReference type="PROSITE" id="PS51186"/>
    </source>
</evidence>
<dbReference type="PROSITE" id="PS51186">
    <property type="entry name" value="GNAT"/>
    <property type="match status" value="1"/>
</dbReference>